<dbReference type="AlphaFoldDB" id="A0A2P9HAD8"/>
<dbReference type="Proteomes" id="UP000000529">
    <property type="component" value="Chromosome"/>
</dbReference>
<proteinExistence type="predicted"/>
<dbReference type="EMBL" id="BX908798">
    <property type="protein sequence ID" value="SPJ31978.1"/>
    <property type="molecule type" value="Genomic_DNA"/>
</dbReference>
<accession>A0A2P9HAD8</accession>
<sequence length="417" mass="47484">MNLQLVINLVLLLYLRSKPDGPVYLGSTTLKRIKEVAKKLECLDHQKEQSLIDRNISELLAKVITTYRKDPRNYRVYHGHLADLAGVVTNTPPSCITDEDGSLSCQFVKGINLSGWNTADFLPLRISYLFWLTMSLVNEDISKRKLPKFSYPSINTPRTELTQRLVKEICVELRTLRVANEVTQVEKNYESVIADAIKNEKENPDGLYHLLQDIKNDFNPHAELMLNAIQNLKHEEEVSYSSGSIDHCVYVSFRRMQDNVLIRVDNAGLWSDSTAYHPFININGVNYVYPSCIALLPLQAIEKNPKPLKNYLLNILIASLLPEDKAKDKIYNVDLIVTYSERKAVLYEATQHLLKLSKVFTPSVQQTVGNCVVASHNIGMEIRINQNSKNPEQEPYTWVKRQETRTSATADPQIGII</sequence>
<organism evidence="1 2">
    <name type="scientific">Protochlamydia amoebophila (strain UWE25)</name>
    <dbReference type="NCBI Taxonomy" id="264201"/>
    <lineage>
        <taxon>Bacteria</taxon>
        <taxon>Pseudomonadati</taxon>
        <taxon>Chlamydiota</taxon>
        <taxon>Chlamydiia</taxon>
        <taxon>Parachlamydiales</taxon>
        <taxon>Parachlamydiaceae</taxon>
        <taxon>Candidatus Protochlamydia</taxon>
    </lineage>
</organism>
<dbReference type="STRING" id="264201.pc1961"/>
<evidence type="ECO:0000313" key="2">
    <source>
        <dbReference type="Proteomes" id="UP000000529"/>
    </source>
</evidence>
<reference evidence="1 2" key="1">
    <citation type="journal article" date="2004" name="Science">
        <title>Illuminating the evolutionary history of chlamydiae.</title>
        <authorList>
            <person name="Horn M."/>
            <person name="Collingro A."/>
            <person name="Schmitz-Esser S."/>
            <person name="Beier C.L."/>
            <person name="Purkhold U."/>
            <person name="Fartmann B."/>
            <person name="Brandt P."/>
            <person name="Nyakatura G.J."/>
            <person name="Droege M."/>
            <person name="Frishman D."/>
            <person name="Rattei T."/>
            <person name="Mewes H."/>
            <person name="Wagner M."/>
        </authorList>
    </citation>
    <scope>NUCLEOTIDE SEQUENCE [LARGE SCALE GENOMIC DNA]</scope>
    <source>
        <strain evidence="1 2">UWE25</strain>
    </source>
</reference>
<name>A0A2P9HAD8_PARUW</name>
<dbReference type="KEGG" id="pcu:PC_RS09415"/>
<keyword evidence="2" id="KW-1185">Reference proteome</keyword>
<evidence type="ECO:0000313" key="1">
    <source>
        <dbReference type="EMBL" id="SPJ31978.1"/>
    </source>
</evidence>
<protein>
    <submittedName>
        <fullName evidence="1">Uncharacterized protein</fullName>
    </submittedName>
</protein>
<gene>
    <name evidence="1" type="ORF">PC_RS09415</name>
</gene>